<dbReference type="GO" id="GO:0006303">
    <property type="term" value="P:double-strand break repair via nonhomologous end joining"/>
    <property type="evidence" value="ECO:0007669"/>
    <property type="project" value="TreeGrafter"/>
</dbReference>
<evidence type="ECO:0000256" key="3">
    <source>
        <dbReference type="ARBA" id="ARBA00022839"/>
    </source>
</evidence>
<gene>
    <name evidence="4" type="ORF">CB5_LOCUS12505</name>
</gene>
<dbReference type="PANTHER" id="PTHR23240:SF8">
    <property type="entry name" value="PROTEIN ARTEMIS"/>
    <property type="match status" value="1"/>
</dbReference>
<evidence type="ECO:0008006" key="5">
    <source>
        <dbReference type="Google" id="ProtNLM"/>
    </source>
</evidence>
<organism evidence="4">
    <name type="scientific">Ananas comosus var. bracteatus</name>
    <name type="common">red pineapple</name>
    <dbReference type="NCBI Taxonomy" id="296719"/>
    <lineage>
        <taxon>Eukaryota</taxon>
        <taxon>Viridiplantae</taxon>
        <taxon>Streptophyta</taxon>
        <taxon>Embryophyta</taxon>
        <taxon>Tracheophyta</taxon>
        <taxon>Spermatophyta</taxon>
        <taxon>Magnoliopsida</taxon>
        <taxon>Liliopsida</taxon>
        <taxon>Poales</taxon>
        <taxon>Bromeliaceae</taxon>
        <taxon>Bromelioideae</taxon>
        <taxon>Ananas</taxon>
    </lineage>
</organism>
<dbReference type="InterPro" id="IPR036866">
    <property type="entry name" value="RibonucZ/Hydroxyglut_hydro"/>
</dbReference>
<keyword evidence="1" id="KW-0540">Nuclease</keyword>
<accession>A0A6V7PF27</accession>
<name>A0A6V7PF27_ANACO</name>
<keyword evidence="3" id="KW-0269">Exonuclease</keyword>
<protein>
    <recommendedName>
        <fullName evidence="5">DNA repair metallo-beta-lactamase domain-containing protein</fullName>
    </recommendedName>
</protein>
<evidence type="ECO:0000313" key="4">
    <source>
        <dbReference type="EMBL" id="CAD1829294.1"/>
    </source>
</evidence>
<dbReference type="PANTHER" id="PTHR23240">
    <property type="entry name" value="DNA CROSS-LINK REPAIR PROTEIN PSO2/SNM1-RELATED"/>
    <property type="match status" value="1"/>
</dbReference>
<evidence type="ECO:0000256" key="2">
    <source>
        <dbReference type="ARBA" id="ARBA00022801"/>
    </source>
</evidence>
<dbReference type="EMBL" id="LR862147">
    <property type="protein sequence ID" value="CAD1829294.1"/>
    <property type="molecule type" value="Genomic_DNA"/>
</dbReference>
<reference evidence="4" key="1">
    <citation type="submission" date="2020-07" db="EMBL/GenBank/DDBJ databases">
        <authorList>
            <person name="Lin J."/>
        </authorList>
    </citation>
    <scope>NUCLEOTIDE SEQUENCE</scope>
</reference>
<dbReference type="Gene3D" id="3.60.15.10">
    <property type="entry name" value="Ribonuclease Z/Hydroxyacylglutathione hydrolase-like"/>
    <property type="match status" value="1"/>
</dbReference>
<sequence>MMGKKTLLEALQGDKVDALYLDNTYCHPSFAFPPREVVAEQVVDIITRHPNHDVIIGIDTLGKKIYCYISHRPLEQRFGCGQSGGRVAIMRKERRGAKIAETDALCTSKLNVKIG</sequence>
<proteinExistence type="predicted"/>
<dbReference type="GO" id="GO:0003684">
    <property type="term" value="F:damaged DNA binding"/>
    <property type="evidence" value="ECO:0007669"/>
    <property type="project" value="TreeGrafter"/>
</dbReference>
<dbReference type="AlphaFoldDB" id="A0A6V7PF27"/>
<dbReference type="GO" id="GO:0036297">
    <property type="term" value="P:interstrand cross-link repair"/>
    <property type="evidence" value="ECO:0007669"/>
    <property type="project" value="TreeGrafter"/>
</dbReference>
<evidence type="ECO:0000256" key="1">
    <source>
        <dbReference type="ARBA" id="ARBA00022722"/>
    </source>
</evidence>
<dbReference type="GO" id="GO:0035312">
    <property type="term" value="F:5'-3' DNA exonuclease activity"/>
    <property type="evidence" value="ECO:0007669"/>
    <property type="project" value="TreeGrafter"/>
</dbReference>
<keyword evidence="2" id="KW-0378">Hydrolase</keyword>